<evidence type="ECO:0008006" key="3">
    <source>
        <dbReference type="Google" id="ProtNLM"/>
    </source>
</evidence>
<organism evidence="1 2">
    <name type="scientific">Caerostris darwini</name>
    <dbReference type="NCBI Taxonomy" id="1538125"/>
    <lineage>
        <taxon>Eukaryota</taxon>
        <taxon>Metazoa</taxon>
        <taxon>Ecdysozoa</taxon>
        <taxon>Arthropoda</taxon>
        <taxon>Chelicerata</taxon>
        <taxon>Arachnida</taxon>
        <taxon>Araneae</taxon>
        <taxon>Araneomorphae</taxon>
        <taxon>Entelegynae</taxon>
        <taxon>Araneoidea</taxon>
        <taxon>Araneidae</taxon>
        <taxon>Caerostris</taxon>
    </lineage>
</organism>
<gene>
    <name evidence="1" type="ORF">CDAR_121431</name>
</gene>
<evidence type="ECO:0000313" key="1">
    <source>
        <dbReference type="EMBL" id="GIX69271.1"/>
    </source>
</evidence>
<name>A0AAV4MA54_9ARAC</name>
<reference evidence="1 2" key="1">
    <citation type="submission" date="2021-06" db="EMBL/GenBank/DDBJ databases">
        <title>Caerostris darwini draft genome.</title>
        <authorList>
            <person name="Kono N."/>
            <person name="Arakawa K."/>
        </authorList>
    </citation>
    <scope>NUCLEOTIDE SEQUENCE [LARGE SCALE GENOMIC DNA]</scope>
</reference>
<accession>A0AAV4MA54</accession>
<evidence type="ECO:0000313" key="2">
    <source>
        <dbReference type="Proteomes" id="UP001054837"/>
    </source>
</evidence>
<sequence>MCFARIYEAESEPEENGKSRCARLKLHVCHTTADCCKKDDGKWDCCPKQDAIGAQCCIQFGFKKVCCISSAPKCTWVGCFFV</sequence>
<dbReference type="Proteomes" id="UP001054837">
    <property type="component" value="Unassembled WGS sequence"/>
</dbReference>
<dbReference type="AlphaFoldDB" id="A0AAV4MA54"/>
<comment type="caution">
    <text evidence="1">The sequence shown here is derived from an EMBL/GenBank/DDBJ whole genome shotgun (WGS) entry which is preliminary data.</text>
</comment>
<protein>
    <recommendedName>
        <fullName evidence="3">Granulins domain-containing protein</fullName>
    </recommendedName>
</protein>
<keyword evidence="2" id="KW-1185">Reference proteome</keyword>
<proteinExistence type="predicted"/>
<dbReference type="EMBL" id="BPLQ01000249">
    <property type="protein sequence ID" value="GIX69271.1"/>
    <property type="molecule type" value="Genomic_DNA"/>
</dbReference>